<evidence type="ECO:0000313" key="3">
    <source>
        <dbReference type="WBParaSite" id="Hba_12227"/>
    </source>
</evidence>
<reference evidence="3" key="1">
    <citation type="submission" date="2016-11" db="UniProtKB">
        <authorList>
            <consortium name="WormBaseParasite"/>
        </authorList>
    </citation>
    <scope>IDENTIFICATION</scope>
</reference>
<feature type="transmembrane region" description="Helical" evidence="1">
    <location>
        <begin position="63"/>
        <end position="86"/>
    </location>
</feature>
<name>A0A1I7X479_HETBA</name>
<accession>A0A1I7X479</accession>
<keyword evidence="1" id="KW-1133">Transmembrane helix</keyword>
<organism evidence="2 3">
    <name type="scientific">Heterorhabditis bacteriophora</name>
    <name type="common">Entomopathogenic nematode worm</name>
    <dbReference type="NCBI Taxonomy" id="37862"/>
    <lineage>
        <taxon>Eukaryota</taxon>
        <taxon>Metazoa</taxon>
        <taxon>Ecdysozoa</taxon>
        <taxon>Nematoda</taxon>
        <taxon>Chromadorea</taxon>
        <taxon>Rhabditida</taxon>
        <taxon>Rhabditina</taxon>
        <taxon>Rhabditomorpha</taxon>
        <taxon>Strongyloidea</taxon>
        <taxon>Heterorhabditidae</taxon>
        <taxon>Heterorhabditis</taxon>
    </lineage>
</organism>
<protein>
    <submittedName>
        <fullName evidence="3">PIR Superfamily Protein</fullName>
    </submittedName>
</protein>
<keyword evidence="2" id="KW-1185">Reference proteome</keyword>
<evidence type="ECO:0000313" key="2">
    <source>
        <dbReference type="Proteomes" id="UP000095283"/>
    </source>
</evidence>
<dbReference type="WBParaSite" id="Hba_12227">
    <property type="protein sequence ID" value="Hba_12227"/>
    <property type="gene ID" value="Hba_12227"/>
</dbReference>
<proteinExistence type="predicted"/>
<keyword evidence="1" id="KW-0472">Membrane</keyword>
<keyword evidence="1" id="KW-0812">Transmembrane</keyword>
<dbReference type="Proteomes" id="UP000095283">
    <property type="component" value="Unplaced"/>
</dbReference>
<dbReference type="AlphaFoldDB" id="A0A1I7X479"/>
<sequence>MDGVAVKYLEKTISKIFSILCEILIAKIKYGTSRSYNNMPFTVVSVPMEELCKRSALLSKSSFYLYSLFTKTICCVIGFICCIMLLKMRKISGGNCKSVGATNSSETSTIAGTAMAD</sequence>
<evidence type="ECO:0000256" key="1">
    <source>
        <dbReference type="SAM" id="Phobius"/>
    </source>
</evidence>